<proteinExistence type="predicted"/>
<sequence length="113" mass="13014">MHVHSVDRRHLSVSNNWLAESYSVNKVHGCRQMANKQDSRYLKFEGKHGHYFTKRNKKAEKNEENEGKDQVGGKGEQSAHHRDVPRGSTMSPNDPENDDDEGWCKTTMNYIKG</sequence>
<protein>
    <submittedName>
        <fullName evidence="2">Uncharacterized protein</fullName>
    </submittedName>
</protein>
<feature type="region of interest" description="Disordered" evidence="1">
    <location>
        <begin position="40"/>
        <end position="113"/>
    </location>
</feature>
<reference evidence="3" key="1">
    <citation type="journal article" date="2011" name="Nature">
        <title>Genome sequence and analysis of the tuber crop potato.</title>
        <authorList>
            <consortium name="The Potato Genome Sequencing Consortium"/>
        </authorList>
    </citation>
    <scope>NUCLEOTIDE SEQUENCE [LARGE SCALE GENOMIC DNA]</scope>
    <source>
        <strain evidence="3">cv. DM1-3 516 R44</strain>
    </source>
</reference>
<evidence type="ECO:0000313" key="2">
    <source>
        <dbReference type="EnsemblPlants" id="PGSC0003DMT400091695"/>
    </source>
</evidence>
<reference evidence="2" key="2">
    <citation type="submission" date="2015-06" db="UniProtKB">
        <authorList>
            <consortium name="EnsemblPlants"/>
        </authorList>
    </citation>
    <scope>IDENTIFICATION</scope>
    <source>
        <strain evidence="2">DM1-3 516 R44</strain>
    </source>
</reference>
<dbReference type="PaxDb" id="4113-PGSC0003DMT400091695"/>
<evidence type="ECO:0000313" key="3">
    <source>
        <dbReference type="Proteomes" id="UP000011115"/>
    </source>
</evidence>
<accession>M1DN74</accession>
<keyword evidence="3" id="KW-1185">Reference proteome</keyword>
<evidence type="ECO:0000256" key="1">
    <source>
        <dbReference type="SAM" id="MobiDB-lite"/>
    </source>
</evidence>
<dbReference type="InParanoid" id="M1DN74"/>
<name>M1DN74_SOLTU</name>
<dbReference type="Gramene" id="PGSC0003DMT400091695">
    <property type="protein sequence ID" value="PGSC0003DMT400091695"/>
    <property type="gene ID" value="PGSC0003DMG400041266"/>
</dbReference>
<feature type="compositionally biased region" description="Basic and acidic residues" evidence="1">
    <location>
        <begin position="59"/>
        <end position="85"/>
    </location>
</feature>
<feature type="compositionally biased region" description="Basic residues" evidence="1">
    <location>
        <begin position="49"/>
        <end position="58"/>
    </location>
</feature>
<dbReference type="HOGENOM" id="CLU_2137909_0_0_1"/>
<dbReference type="Proteomes" id="UP000011115">
    <property type="component" value="Unassembled WGS sequence"/>
</dbReference>
<dbReference type="EnsemblPlants" id="PGSC0003DMT400091695">
    <property type="protein sequence ID" value="PGSC0003DMT400091695"/>
    <property type="gene ID" value="PGSC0003DMG400041266"/>
</dbReference>
<organism evidence="2 3">
    <name type="scientific">Solanum tuberosum</name>
    <name type="common">Potato</name>
    <dbReference type="NCBI Taxonomy" id="4113"/>
    <lineage>
        <taxon>Eukaryota</taxon>
        <taxon>Viridiplantae</taxon>
        <taxon>Streptophyta</taxon>
        <taxon>Embryophyta</taxon>
        <taxon>Tracheophyta</taxon>
        <taxon>Spermatophyta</taxon>
        <taxon>Magnoliopsida</taxon>
        <taxon>eudicotyledons</taxon>
        <taxon>Gunneridae</taxon>
        <taxon>Pentapetalae</taxon>
        <taxon>asterids</taxon>
        <taxon>lamiids</taxon>
        <taxon>Solanales</taxon>
        <taxon>Solanaceae</taxon>
        <taxon>Solanoideae</taxon>
        <taxon>Solaneae</taxon>
        <taxon>Solanum</taxon>
    </lineage>
</organism>
<dbReference type="AlphaFoldDB" id="M1DN74"/>